<proteinExistence type="predicted"/>
<organism evidence="1 2">
    <name type="scientific">Alectoria fallacina</name>
    <dbReference type="NCBI Taxonomy" id="1903189"/>
    <lineage>
        <taxon>Eukaryota</taxon>
        <taxon>Fungi</taxon>
        <taxon>Dikarya</taxon>
        <taxon>Ascomycota</taxon>
        <taxon>Pezizomycotina</taxon>
        <taxon>Lecanoromycetes</taxon>
        <taxon>OSLEUM clade</taxon>
        <taxon>Lecanoromycetidae</taxon>
        <taxon>Lecanorales</taxon>
        <taxon>Lecanorineae</taxon>
        <taxon>Parmeliaceae</taxon>
        <taxon>Alectoria</taxon>
    </lineage>
</organism>
<accession>A0A8H3G634</accession>
<keyword evidence="2" id="KW-1185">Reference proteome</keyword>
<dbReference type="AlphaFoldDB" id="A0A8H3G634"/>
<reference evidence="1" key="1">
    <citation type="submission" date="2021-03" db="EMBL/GenBank/DDBJ databases">
        <authorList>
            <person name="Tagirdzhanova G."/>
        </authorList>
    </citation>
    <scope>NUCLEOTIDE SEQUENCE</scope>
</reference>
<dbReference type="InterPro" id="IPR036188">
    <property type="entry name" value="FAD/NAD-bd_sf"/>
</dbReference>
<sequence>MHNVLIWDHQSPTSFRKKGREDILKRYAIIKFQDIEIKNVIKTQQGHFELKDVQGYDNCWAQGIFHCLFCHGYEEKNVVSAGVLAVGDLSSPFGSLHMARMAKRLTPNVTIYTDGAKELAQQTLLAAADDDIKVEFRSGDHATGKKGAKESSVVVYLEDGHKITEGVHKPKSEVNGPFAHQLALELTDQGDIKTNGMFFEASVPGVFCGRRLRDAIKGGHASSIHGLFWCRWTGEPAADSGPQGTDLKLACKSYV</sequence>
<comment type="caution">
    <text evidence="1">The sequence shown here is derived from an EMBL/GenBank/DDBJ whole genome shotgun (WGS) entry which is preliminary data.</text>
</comment>
<evidence type="ECO:0000313" key="1">
    <source>
        <dbReference type="EMBL" id="CAF9933823.1"/>
    </source>
</evidence>
<evidence type="ECO:0000313" key="2">
    <source>
        <dbReference type="Proteomes" id="UP000664203"/>
    </source>
</evidence>
<protein>
    <submittedName>
        <fullName evidence="1">Uncharacterized protein</fullName>
    </submittedName>
</protein>
<dbReference type="OrthoDB" id="10260355at2759"/>
<gene>
    <name evidence="1" type="ORF">ALECFALPRED_005763</name>
</gene>
<dbReference type="Proteomes" id="UP000664203">
    <property type="component" value="Unassembled WGS sequence"/>
</dbReference>
<dbReference type="EMBL" id="CAJPDR010000361">
    <property type="protein sequence ID" value="CAF9933823.1"/>
    <property type="molecule type" value="Genomic_DNA"/>
</dbReference>
<name>A0A8H3G634_9LECA</name>
<dbReference type="Gene3D" id="3.50.50.60">
    <property type="entry name" value="FAD/NAD(P)-binding domain"/>
    <property type="match status" value="2"/>
</dbReference>